<organism evidence="1 2">
    <name type="scientific">Marasmius crinis-equi</name>
    <dbReference type="NCBI Taxonomy" id="585013"/>
    <lineage>
        <taxon>Eukaryota</taxon>
        <taxon>Fungi</taxon>
        <taxon>Dikarya</taxon>
        <taxon>Basidiomycota</taxon>
        <taxon>Agaricomycotina</taxon>
        <taxon>Agaricomycetes</taxon>
        <taxon>Agaricomycetidae</taxon>
        <taxon>Agaricales</taxon>
        <taxon>Marasmiineae</taxon>
        <taxon>Marasmiaceae</taxon>
        <taxon>Marasmius</taxon>
    </lineage>
</organism>
<protein>
    <submittedName>
        <fullName evidence="1">Uncharacterized protein</fullName>
    </submittedName>
</protein>
<gene>
    <name evidence="1" type="ORF">V5O48_016237</name>
</gene>
<comment type="caution">
    <text evidence="1">The sequence shown here is derived from an EMBL/GenBank/DDBJ whole genome shotgun (WGS) entry which is preliminary data.</text>
</comment>
<accession>A0ABR3ESC4</accession>
<dbReference type="Proteomes" id="UP001465976">
    <property type="component" value="Unassembled WGS sequence"/>
</dbReference>
<reference evidence="1 2" key="1">
    <citation type="submission" date="2024-02" db="EMBL/GenBank/DDBJ databases">
        <title>A draft genome for the cacao thread blight pathogen Marasmius crinis-equi.</title>
        <authorList>
            <person name="Cohen S.P."/>
            <person name="Baruah I.K."/>
            <person name="Amoako-Attah I."/>
            <person name="Bukari Y."/>
            <person name="Meinhardt L.W."/>
            <person name="Bailey B.A."/>
        </authorList>
    </citation>
    <scope>NUCLEOTIDE SEQUENCE [LARGE SCALE GENOMIC DNA]</scope>
    <source>
        <strain evidence="1 2">GH-76</strain>
    </source>
</reference>
<name>A0ABR3ESC4_9AGAR</name>
<dbReference type="EMBL" id="JBAHYK010002124">
    <property type="protein sequence ID" value="KAL0565783.1"/>
    <property type="molecule type" value="Genomic_DNA"/>
</dbReference>
<proteinExistence type="predicted"/>
<evidence type="ECO:0000313" key="2">
    <source>
        <dbReference type="Proteomes" id="UP001465976"/>
    </source>
</evidence>
<sequence>MSFDSLPKASSSSSALVLSEYFKDVQNLSIGNDTNFSTVHGSQHNYYNLHERKSRLRIIGNDEEEAEYEQFREVLRGDIVTLQDLGYDESYEWDQECLEPIKQPSERAFSSVEAIGVSRKCTLVSYVGKRAEEASVSDIIVFRLSLMLAGSYGRKTFSGFAELGEGDWQIAPGAG</sequence>
<evidence type="ECO:0000313" key="1">
    <source>
        <dbReference type="EMBL" id="KAL0565783.1"/>
    </source>
</evidence>
<keyword evidence="2" id="KW-1185">Reference proteome</keyword>